<keyword evidence="2" id="KW-1185">Reference proteome</keyword>
<sequence>EILGLVLVAEASENRKPMAMLWIALRALLEDYNIGTTGVCKGSSGAVAYQQTVLEFPGRVVAAKLRHDAHVSASSYVFEYQASGRLEGRKELAQNS</sequence>
<dbReference type="AlphaFoldDB" id="A0A4C1SKP6"/>
<gene>
    <name evidence="1" type="ORF">EVAR_73702_1</name>
</gene>
<feature type="non-terminal residue" evidence="1">
    <location>
        <position position="1"/>
    </location>
</feature>
<proteinExistence type="predicted"/>
<organism evidence="1 2">
    <name type="scientific">Eumeta variegata</name>
    <name type="common">Bagworm moth</name>
    <name type="synonym">Eumeta japonica</name>
    <dbReference type="NCBI Taxonomy" id="151549"/>
    <lineage>
        <taxon>Eukaryota</taxon>
        <taxon>Metazoa</taxon>
        <taxon>Ecdysozoa</taxon>
        <taxon>Arthropoda</taxon>
        <taxon>Hexapoda</taxon>
        <taxon>Insecta</taxon>
        <taxon>Pterygota</taxon>
        <taxon>Neoptera</taxon>
        <taxon>Endopterygota</taxon>
        <taxon>Lepidoptera</taxon>
        <taxon>Glossata</taxon>
        <taxon>Ditrysia</taxon>
        <taxon>Tineoidea</taxon>
        <taxon>Psychidae</taxon>
        <taxon>Oiketicinae</taxon>
        <taxon>Eumeta</taxon>
    </lineage>
</organism>
<reference evidence="1 2" key="1">
    <citation type="journal article" date="2019" name="Commun. Biol.">
        <title>The bagworm genome reveals a unique fibroin gene that provides high tensile strength.</title>
        <authorList>
            <person name="Kono N."/>
            <person name="Nakamura H."/>
            <person name="Ohtoshi R."/>
            <person name="Tomita M."/>
            <person name="Numata K."/>
            <person name="Arakawa K."/>
        </authorList>
    </citation>
    <scope>NUCLEOTIDE SEQUENCE [LARGE SCALE GENOMIC DNA]</scope>
</reference>
<accession>A0A4C1SKP6</accession>
<name>A0A4C1SKP6_EUMVA</name>
<evidence type="ECO:0000313" key="1">
    <source>
        <dbReference type="EMBL" id="GBP02476.1"/>
    </source>
</evidence>
<evidence type="ECO:0000313" key="2">
    <source>
        <dbReference type="Proteomes" id="UP000299102"/>
    </source>
</evidence>
<dbReference type="Proteomes" id="UP000299102">
    <property type="component" value="Unassembled WGS sequence"/>
</dbReference>
<dbReference type="EMBL" id="BGZK01007137">
    <property type="protein sequence ID" value="GBP02476.1"/>
    <property type="molecule type" value="Genomic_DNA"/>
</dbReference>
<protein>
    <submittedName>
        <fullName evidence="1">Uncharacterized protein</fullName>
    </submittedName>
</protein>
<comment type="caution">
    <text evidence="1">The sequence shown here is derived from an EMBL/GenBank/DDBJ whole genome shotgun (WGS) entry which is preliminary data.</text>
</comment>